<dbReference type="Proteomes" id="UP000554482">
    <property type="component" value="Unassembled WGS sequence"/>
</dbReference>
<proteinExistence type="predicted"/>
<name>A0A7J6VMR8_THATH</name>
<accession>A0A7J6VMR8</accession>
<dbReference type="GO" id="GO:0003676">
    <property type="term" value="F:nucleic acid binding"/>
    <property type="evidence" value="ECO:0007669"/>
    <property type="project" value="InterPro"/>
</dbReference>
<dbReference type="Pfam" id="PF13456">
    <property type="entry name" value="RVT_3"/>
    <property type="match status" value="1"/>
</dbReference>
<evidence type="ECO:0000259" key="2">
    <source>
        <dbReference type="Pfam" id="PF13456"/>
    </source>
</evidence>
<protein>
    <recommendedName>
        <fullName evidence="2">RNase H type-1 domain-containing protein</fullName>
    </recommendedName>
</protein>
<feature type="signal peptide" evidence="1">
    <location>
        <begin position="1"/>
        <end position="16"/>
    </location>
</feature>
<gene>
    <name evidence="3" type="ORF">FRX31_024019</name>
</gene>
<dbReference type="InterPro" id="IPR036397">
    <property type="entry name" value="RNaseH_sf"/>
</dbReference>
<dbReference type="AlphaFoldDB" id="A0A7J6VMR8"/>
<dbReference type="InterPro" id="IPR002156">
    <property type="entry name" value="RNaseH_domain"/>
</dbReference>
<evidence type="ECO:0000313" key="4">
    <source>
        <dbReference type="Proteomes" id="UP000554482"/>
    </source>
</evidence>
<evidence type="ECO:0000313" key="3">
    <source>
        <dbReference type="EMBL" id="KAF5186394.1"/>
    </source>
</evidence>
<comment type="caution">
    <text evidence="3">The sequence shown here is derived from an EMBL/GenBank/DDBJ whole genome shotgun (WGS) entry which is preliminary data.</text>
</comment>
<organism evidence="3 4">
    <name type="scientific">Thalictrum thalictroides</name>
    <name type="common">Rue-anemone</name>
    <name type="synonym">Anemone thalictroides</name>
    <dbReference type="NCBI Taxonomy" id="46969"/>
    <lineage>
        <taxon>Eukaryota</taxon>
        <taxon>Viridiplantae</taxon>
        <taxon>Streptophyta</taxon>
        <taxon>Embryophyta</taxon>
        <taxon>Tracheophyta</taxon>
        <taxon>Spermatophyta</taxon>
        <taxon>Magnoliopsida</taxon>
        <taxon>Ranunculales</taxon>
        <taxon>Ranunculaceae</taxon>
        <taxon>Thalictroideae</taxon>
        <taxon>Thalictrum</taxon>
    </lineage>
</organism>
<dbReference type="Gene3D" id="3.30.420.10">
    <property type="entry name" value="Ribonuclease H-like superfamily/Ribonuclease H"/>
    <property type="match status" value="1"/>
</dbReference>
<reference evidence="3 4" key="1">
    <citation type="submission" date="2020-06" db="EMBL/GenBank/DDBJ databases">
        <title>Transcriptomic and genomic resources for Thalictrum thalictroides and T. hernandezii: Facilitating candidate gene discovery in an emerging model plant lineage.</title>
        <authorList>
            <person name="Arias T."/>
            <person name="Riano-Pachon D.M."/>
            <person name="Di Stilio V.S."/>
        </authorList>
    </citation>
    <scope>NUCLEOTIDE SEQUENCE [LARGE SCALE GENOMIC DNA]</scope>
    <source>
        <strain evidence="4">cv. WT478/WT964</strain>
        <tissue evidence="3">Leaves</tissue>
    </source>
</reference>
<evidence type="ECO:0000256" key="1">
    <source>
        <dbReference type="SAM" id="SignalP"/>
    </source>
</evidence>
<dbReference type="GO" id="GO:0004523">
    <property type="term" value="F:RNA-DNA hybrid ribonuclease activity"/>
    <property type="evidence" value="ECO:0007669"/>
    <property type="project" value="InterPro"/>
</dbReference>
<feature type="domain" description="RNase H type-1" evidence="2">
    <location>
        <begin position="35"/>
        <end position="121"/>
    </location>
</feature>
<sequence length="166" mass="18577">MVLLMLLLLLLVPGTAYVLGRYSQLPHLVGTNKLTIGSTEEAEGLAIKVGLKCAVEEGVQCLLVFPDSLLWTNALNEQSDDLSWELHSLLLDIKYLCRSLTFCVFVNVPRAYVTCAHMLATELIEVAFVVLFPLSISDSDPTCWEHFPRIPLFTPMIFFLTLDAKF</sequence>
<dbReference type="EMBL" id="JABWDY010029362">
    <property type="protein sequence ID" value="KAF5186394.1"/>
    <property type="molecule type" value="Genomic_DNA"/>
</dbReference>
<keyword evidence="4" id="KW-1185">Reference proteome</keyword>
<keyword evidence="1" id="KW-0732">Signal</keyword>
<feature type="chain" id="PRO_5029526105" description="RNase H type-1 domain-containing protein" evidence="1">
    <location>
        <begin position="17"/>
        <end position="166"/>
    </location>
</feature>